<sequence length="62" mass="7173">MRMLIWLALLIVGAVMINRYKYKILNGILTVDVLRKVAVSWSMRVPYVREKILPSILGRSTL</sequence>
<dbReference type="RefSeq" id="WP_377345131.1">
    <property type="nucleotide sequence ID" value="NZ_JBHLTP010000003.1"/>
</dbReference>
<protein>
    <submittedName>
        <fullName evidence="1">Uncharacterized protein</fullName>
    </submittedName>
</protein>
<accession>A0ABV6LJP5</accession>
<evidence type="ECO:0000313" key="1">
    <source>
        <dbReference type="EMBL" id="MFC0522609.1"/>
    </source>
</evidence>
<dbReference type="Proteomes" id="UP001589836">
    <property type="component" value="Unassembled WGS sequence"/>
</dbReference>
<reference evidence="1 2" key="1">
    <citation type="submission" date="2024-09" db="EMBL/GenBank/DDBJ databases">
        <authorList>
            <person name="Sun Q."/>
            <person name="Mori K."/>
        </authorList>
    </citation>
    <scope>NUCLEOTIDE SEQUENCE [LARGE SCALE GENOMIC DNA]</scope>
    <source>
        <strain evidence="1 2">NCAIM B.02529</strain>
    </source>
</reference>
<gene>
    <name evidence="1" type="ORF">ACFFGV_03280</name>
</gene>
<name>A0ABV6LJP5_9BACI</name>
<organism evidence="1 2">
    <name type="scientific">Pontibacillus salicampi</name>
    <dbReference type="NCBI Taxonomy" id="1449801"/>
    <lineage>
        <taxon>Bacteria</taxon>
        <taxon>Bacillati</taxon>
        <taxon>Bacillota</taxon>
        <taxon>Bacilli</taxon>
        <taxon>Bacillales</taxon>
        <taxon>Bacillaceae</taxon>
        <taxon>Pontibacillus</taxon>
    </lineage>
</organism>
<evidence type="ECO:0000313" key="2">
    <source>
        <dbReference type="Proteomes" id="UP001589836"/>
    </source>
</evidence>
<proteinExistence type="predicted"/>
<dbReference type="EMBL" id="JBHLTP010000003">
    <property type="protein sequence ID" value="MFC0522609.1"/>
    <property type="molecule type" value="Genomic_DNA"/>
</dbReference>
<keyword evidence="2" id="KW-1185">Reference proteome</keyword>
<comment type="caution">
    <text evidence="1">The sequence shown here is derived from an EMBL/GenBank/DDBJ whole genome shotgun (WGS) entry which is preliminary data.</text>
</comment>